<protein>
    <submittedName>
        <fullName evidence="1">Uncharacterized protein</fullName>
    </submittedName>
</protein>
<organism evidence="1 2">
    <name type="scientific">Alkalimarinus sediminis</name>
    <dbReference type="NCBI Taxonomy" id="1632866"/>
    <lineage>
        <taxon>Bacteria</taxon>
        <taxon>Pseudomonadati</taxon>
        <taxon>Pseudomonadota</taxon>
        <taxon>Gammaproteobacteria</taxon>
        <taxon>Alteromonadales</taxon>
        <taxon>Alteromonadaceae</taxon>
        <taxon>Alkalimarinus</taxon>
    </lineage>
</organism>
<dbReference type="KEGG" id="asem:NNL22_00990"/>
<accession>A0A9E8KQI2</accession>
<dbReference type="EMBL" id="CP101527">
    <property type="protein sequence ID" value="UZW75215.1"/>
    <property type="molecule type" value="Genomic_DNA"/>
</dbReference>
<name>A0A9E8KQI2_9ALTE</name>
<sequence>MNEKIPTKFLKLTKLAEVPRAEYMDGPSATDLRDESKRKSFLRMLRKPQKATQSIVNDRSPVSLTFNAAAWMRVPDSTQKTVSLVICYKDATGEYALVVDEADIGSDDSLMLSGCVTLESIGTPEYIRACCAGLSEGQLTFVDELHVQKVSAGVASSDTLKTA</sequence>
<evidence type="ECO:0000313" key="2">
    <source>
        <dbReference type="Proteomes" id="UP001164472"/>
    </source>
</evidence>
<dbReference type="Proteomes" id="UP001164472">
    <property type="component" value="Chromosome"/>
</dbReference>
<reference evidence="1" key="1">
    <citation type="submission" date="2022-07" db="EMBL/GenBank/DDBJ databases">
        <title>Alkalimarinus sp. nov., isolated from gut of a Alitta virens.</title>
        <authorList>
            <person name="Yang A.I."/>
            <person name="Shin N.-R."/>
        </authorList>
    </citation>
    <scope>NUCLEOTIDE SEQUENCE</scope>
    <source>
        <strain evidence="1">FA028</strain>
    </source>
</reference>
<keyword evidence="2" id="KW-1185">Reference proteome</keyword>
<gene>
    <name evidence="1" type="ORF">NNL22_00990</name>
</gene>
<dbReference type="AlphaFoldDB" id="A0A9E8KQI2"/>
<dbReference type="RefSeq" id="WP_251810973.1">
    <property type="nucleotide sequence ID" value="NZ_CP101527.1"/>
</dbReference>
<evidence type="ECO:0000313" key="1">
    <source>
        <dbReference type="EMBL" id="UZW75215.1"/>
    </source>
</evidence>
<proteinExistence type="predicted"/>